<protein>
    <recommendedName>
        <fullName evidence="4">DUF2336 domain-containing protein</fullName>
    </recommendedName>
</protein>
<evidence type="ECO:0000313" key="2">
    <source>
        <dbReference type="EMBL" id="ACD72098.1"/>
    </source>
</evidence>
<reference evidence="2 3" key="1">
    <citation type="journal article" date="2008" name="PLoS ONE">
        <title>Genome sequence of Brucella abortus vaccine strain S19 compared to virulent strains yields candidate virulence genes.</title>
        <authorList>
            <person name="Crasta O.R."/>
            <person name="Folkerts O."/>
            <person name="Fei Z."/>
            <person name="Mane S.P."/>
            <person name="Evans C."/>
            <person name="Martino-Catt S."/>
            <person name="Bricker B."/>
            <person name="Yu G."/>
            <person name="Du L."/>
            <person name="Sobral B.W."/>
        </authorList>
    </citation>
    <scope>NUCLEOTIDE SEQUENCE [LARGE SCALE GENOMIC DNA]</scope>
    <source>
        <strain evidence="2 3">S19</strain>
    </source>
</reference>
<name>A0A0F6APS8_BRUA1</name>
<dbReference type="Proteomes" id="UP000002565">
    <property type="component" value="Chromosome 1"/>
</dbReference>
<feature type="region of interest" description="Disordered" evidence="1">
    <location>
        <begin position="337"/>
        <end position="358"/>
    </location>
</feature>
<dbReference type="HOGENOM" id="CLU_815529_0_0_5"/>
<evidence type="ECO:0000256" key="1">
    <source>
        <dbReference type="SAM" id="MobiDB-lite"/>
    </source>
</evidence>
<evidence type="ECO:0000313" key="3">
    <source>
        <dbReference type="Proteomes" id="UP000002565"/>
    </source>
</evidence>
<evidence type="ECO:0008006" key="4">
    <source>
        <dbReference type="Google" id="ProtNLM"/>
    </source>
</evidence>
<dbReference type="InterPro" id="IPR019285">
    <property type="entry name" value="DUF2336"/>
</dbReference>
<dbReference type="Pfam" id="PF10098">
    <property type="entry name" value="DUF2336"/>
    <property type="match status" value="1"/>
</dbReference>
<dbReference type="GeneID" id="93017002"/>
<organism evidence="2 3">
    <name type="scientific">Brucella abortus (strain S19)</name>
    <dbReference type="NCBI Taxonomy" id="430066"/>
    <lineage>
        <taxon>Bacteria</taxon>
        <taxon>Pseudomonadati</taxon>
        <taxon>Pseudomonadota</taxon>
        <taxon>Alphaproteobacteria</taxon>
        <taxon>Hyphomicrobiales</taxon>
        <taxon>Brucellaceae</taxon>
        <taxon>Brucella/Ochrobactrum group</taxon>
        <taxon>Brucella</taxon>
    </lineage>
</organism>
<dbReference type="KEGG" id="bmc:BAbS19_I05650"/>
<dbReference type="AlphaFoldDB" id="A0A0F6APS8"/>
<dbReference type="RefSeq" id="WP_002969865.1">
    <property type="nucleotide sequence ID" value="NC_010742.1"/>
</dbReference>
<accession>A0A0F6APS8</accession>
<sequence>MAVSVCLPEYLCVTNDQFRVLEEISGNRSPSSSKTGSSKADDLLAAALSAFATIMRPGRQDMQQLEDLAMPLLQCASTRGKRHAANALAHLEEAPRRLVLALANEPVEISAPLLLRSPLLRPSDLVDIIAGNGIAHARAIARRQSDDVLLRGVLRSFADAAIDRTLALQENLANIDAEPLEKPEIPDLSVASGPLMRENHSERLVRALQQPFFTAGALPGCEHLIDTALLIDSQLFRTALADALDISFDRADAIIGKWPDSYLPIALKALGLSAPECYLVMTAVLGSIETTRDGLRDFVHIYRSIDRAKAMSLVRRWKSDDMSAMLRNKLREMAVSAENEPLDDAANTDAPKPIRSVK</sequence>
<dbReference type="EMBL" id="CP000887">
    <property type="protein sequence ID" value="ACD72098.1"/>
    <property type="molecule type" value="Genomic_DNA"/>
</dbReference>
<gene>
    <name evidence="2" type="ordered locus">BAbS19_I05650</name>
</gene>
<proteinExistence type="predicted"/>